<feature type="region of interest" description="Disordered" evidence="3">
    <location>
        <begin position="1"/>
        <end position="23"/>
    </location>
</feature>
<dbReference type="GO" id="GO:0070072">
    <property type="term" value="P:vacuolar proton-transporting V-type ATPase complex assembly"/>
    <property type="evidence" value="ECO:0007669"/>
    <property type="project" value="InterPro"/>
</dbReference>
<dbReference type="InterPro" id="IPR040357">
    <property type="entry name" value="Vma22/CCDC115"/>
</dbReference>
<evidence type="ECO:0000313" key="4">
    <source>
        <dbReference type="EMBL" id="KAF1913531.1"/>
    </source>
</evidence>
<evidence type="ECO:0000256" key="2">
    <source>
        <dbReference type="SAM" id="Coils"/>
    </source>
</evidence>
<evidence type="ECO:0000256" key="1">
    <source>
        <dbReference type="ARBA" id="ARBA00093634"/>
    </source>
</evidence>
<dbReference type="GO" id="GO:1990871">
    <property type="term" value="C:Vma12-Vma22 assembly complex"/>
    <property type="evidence" value="ECO:0007669"/>
    <property type="project" value="TreeGrafter"/>
</dbReference>
<dbReference type="EMBL" id="ML979138">
    <property type="protein sequence ID" value="KAF1913531.1"/>
    <property type="molecule type" value="Genomic_DNA"/>
</dbReference>
<sequence>MAKVDTQQPHTSVADTESPSADKDALVTRLDELLEKYLHTLDQYQKTREQLSRQLSSGYMSLAQANFQNRSATHYGQDSYDERMQAARKVVIEADASATAKDGISFSVTCEKELAASNQDSTSNDDSNDESKKPSKSPGESKKTAKTGDAIRWFGILVPPALRSAQSSFVSAVEGSVPQLATITKDLRIQEIEIGRVRKQIKKL</sequence>
<dbReference type="Proteomes" id="UP000800096">
    <property type="component" value="Unassembled WGS sequence"/>
</dbReference>
<protein>
    <recommendedName>
        <fullName evidence="1">Vacuolar ATPase assembly protein VMA22</fullName>
    </recommendedName>
</protein>
<dbReference type="GO" id="GO:0051082">
    <property type="term" value="F:unfolded protein binding"/>
    <property type="evidence" value="ECO:0007669"/>
    <property type="project" value="TreeGrafter"/>
</dbReference>
<feature type="coiled-coil region" evidence="2">
    <location>
        <begin position="27"/>
        <end position="54"/>
    </location>
</feature>
<feature type="region of interest" description="Disordered" evidence="3">
    <location>
        <begin position="116"/>
        <end position="146"/>
    </location>
</feature>
<dbReference type="OrthoDB" id="408631at2759"/>
<dbReference type="PANTHER" id="PTHR31996">
    <property type="entry name" value="COILED-COIL DOMAIN-CONTAINING PROTEIN 115"/>
    <property type="match status" value="1"/>
</dbReference>
<dbReference type="AlphaFoldDB" id="A0A6A5QD40"/>
<feature type="compositionally biased region" description="Basic and acidic residues" evidence="3">
    <location>
        <begin position="129"/>
        <end position="143"/>
    </location>
</feature>
<name>A0A6A5QD40_AMPQU</name>
<organism evidence="4 5">
    <name type="scientific">Ampelomyces quisqualis</name>
    <name type="common">Powdery mildew agent</name>
    <dbReference type="NCBI Taxonomy" id="50730"/>
    <lineage>
        <taxon>Eukaryota</taxon>
        <taxon>Fungi</taxon>
        <taxon>Dikarya</taxon>
        <taxon>Ascomycota</taxon>
        <taxon>Pezizomycotina</taxon>
        <taxon>Dothideomycetes</taxon>
        <taxon>Pleosporomycetidae</taxon>
        <taxon>Pleosporales</taxon>
        <taxon>Pleosporineae</taxon>
        <taxon>Phaeosphaeriaceae</taxon>
        <taxon>Ampelomyces</taxon>
    </lineage>
</organism>
<accession>A0A6A5QD40</accession>
<dbReference type="Pfam" id="PF21730">
    <property type="entry name" value="Vma22_CCDC115"/>
    <property type="match status" value="1"/>
</dbReference>
<dbReference type="PANTHER" id="PTHR31996:SF2">
    <property type="entry name" value="COILED-COIL DOMAIN-CONTAINING PROTEIN 115"/>
    <property type="match status" value="1"/>
</dbReference>
<proteinExistence type="predicted"/>
<gene>
    <name evidence="4" type="ORF">BDU57DRAFT_540941</name>
</gene>
<keyword evidence="5" id="KW-1185">Reference proteome</keyword>
<feature type="compositionally biased region" description="Polar residues" evidence="3">
    <location>
        <begin position="1"/>
        <end position="19"/>
    </location>
</feature>
<reference evidence="4" key="1">
    <citation type="journal article" date="2020" name="Stud. Mycol.">
        <title>101 Dothideomycetes genomes: a test case for predicting lifestyles and emergence of pathogens.</title>
        <authorList>
            <person name="Haridas S."/>
            <person name="Albert R."/>
            <person name="Binder M."/>
            <person name="Bloem J."/>
            <person name="Labutti K."/>
            <person name="Salamov A."/>
            <person name="Andreopoulos B."/>
            <person name="Baker S."/>
            <person name="Barry K."/>
            <person name="Bills G."/>
            <person name="Bluhm B."/>
            <person name="Cannon C."/>
            <person name="Castanera R."/>
            <person name="Culley D."/>
            <person name="Daum C."/>
            <person name="Ezra D."/>
            <person name="Gonzalez J."/>
            <person name="Henrissat B."/>
            <person name="Kuo A."/>
            <person name="Liang C."/>
            <person name="Lipzen A."/>
            <person name="Lutzoni F."/>
            <person name="Magnuson J."/>
            <person name="Mondo S."/>
            <person name="Nolan M."/>
            <person name="Ohm R."/>
            <person name="Pangilinan J."/>
            <person name="Park H.-J."/>
            <person name="Ramirez L."/>
            <person name="Alfaro M."/>
            <person name="Sun H."/>
            <person name="Tritt A."/>
            <person name="Yoshinaga Y."/>
            <person name="Zwiers L.-H."/>
            <person name="Turgeon B."/>
            <person name="Goodwin S."/>
            <person name="Spatafora J."/>
            <person name="Crous P."/>
            <person name="Grigoriev I."/>
        </authorList>
    </citation>
    <scope>NUCLEOTIDE SEQUENCE</scope>
    <source>
        <strain evidence="4">HMLAC05119</strain>
    </source>
</reference>
<evidence type="ECO:0000313" key="5">
    <source>
        <dbReference type="Proteomes" id="UP000800096"/>
    </source>
</evidence>
<keyword evidence="2" id="KW-0175">Coiled coil</keyword>
<evidence type="ECO:0000256" key="3">
    <source>
        <dbReference type="SAM" id="MobiDB-lite"/>
    </source>
</evidence>